<dbReference type="PANTHER" id="PTHR38592">
    <property type="entry name" value="BLL4819 PROTEIN"/>
    <property type="match status" value="1"/>
</dbReference>
<dbReference type="PANTHER" id="PTHR38592:SF3">
    <property type="entry name" value="BLL4819 PROTEIN"/>
    <property type="match status" value="1"/>
</dbReference>
<reference evidence="3 4" key="1">
    <citation type="submission" date="2016-10" db="EMBL/GenBank/DDBJ databases">
        <authorList>
            <person name="de Groot N.N."/>
        </authorList>
    </citation>
    <scope>NUCLEOTIDE SEQUENCE [LARGE SCALE GENOMIC DNA]</scope>
    <source>
        <strain evidence="3 4">DSM 16199</strain>
    </source>
</reference>
<name>A0A1I4CVH8_9RHOB</name>
<dbReference type="AlphaFoldDB" id="A0A1I4CVH8"/>
<evidence type="ECO:0000313" key="4">
    <source>
        <dbReference type="Proteomes" id="UP000199550"/>
    </source>
</evidence>
<feature type="transmembrane region" description="Helical" evidence="2">
    <location>
        <begin position="219"/>
        <end position="237"/>
    </location>
</feature>
<dbReference type="PIRSF" id="PIRSF028704">
    <property type="entry name" value="UPC028704"/>
    <property type="match status" value="1"/>
</dbReference>
<evidence type="ECO:0000313" key="3">
    <source>
        <dbReference type="EMBL" id="SFK84905.1"/>
    </source>
</evidence>
<feature type="transmembrane region" description="Helical" evidence="2">
    <location>
        <begin position="339"/>
        <end position="361"/>
    </location>
</feature>
<dbReference type="OrthoDB" id="9775975at2"/>
<evidence type="ECO:0008006" key="5">
    <source>
        <dbReference type="Google" id="ProtNLM"/>
    </source>
</evidence>
<dbReference type="STRING" id="195913.SAMN04488004_10319"/>
<sequence length="405" mass="44433">MARSPARPKAQLSPARQGLIAPSRPRDPRIDAFRGLALMMILIDHMPGNPWEEITVRNIGFSDAAEAFFIMSGIAAGIAYSPGIARWLAGESRLWDGMAPMWRRSWTLYVVQIVLSVIAIGLFSWSAGVFYRSAFREMHNLAAIYDNTGAALIGLPILGYQIGYVNILPSYIVLLIAAPFLLIAGVRAPWLTLAGSVALWFVAGAMRWNIPIYPGNGGWFLNPLTWQLIFTIGLLIGIRHRRDERLVPYSKALFALTLGFLIFAFAWRHVPELGAIMNHKMAQLGRLGAPGNIVSHNKTMLALPRLLHILALAYVLSCLPFVTRICAHRYAAPLRLMGGHGLLVFGLGTILALVGQILMIVEPRVTWLPWVLPVIGVLICYIAARVADSARSAKPAAKAKVPAPQ</sequence>
<organism evidence="3 4">
    <name type="scientific">Loktanella salsilacus</name>
    <dbReference type="NCBI Taxonomy" id="195913"/>
    <lineage>
        <taxon>Bacteria</taxon>
        <taxon>Pseudomonadati</taxon>
        <taxon>Pseudomonadota</taxon>
        <taxon>Alphaproteobacteria</taxon>
        <taxon>Rhodobacterales</taxon>
        <taxon>Roseobacteraceae</taxon>
        <taxon>Loktanella</taxon>
    </lineage>
</organism>
<feature type="transmembrane region" description="Helical" evidence="2">
    <location>
        <begin position="367"/>
        <end position="384"/>
    </location>
</feature>
<dbReference type="EMBL" id="FOTF01000003">
    <property type="protein sequence ID" value="SFK84905.1"/>
    <property type="molecule type" value="Genomic_DNA"/>
</dbReference>
<feature type="transmembrane region" description="Helical" evidence="2">
    <location>
        <begin position="249"/>
        <end position="267"/>
    </location>
</feature>
<dbReference type="Pfam" id="PF10129">
    <property type="entry name" value="OpgC_C"/>
    <property type="match status" value="1"/>
</dbReference>
<dbReference type="RefSeq" id="WP_090185418.1">
    <property type="nucleotide sequence ID" value="NZ_FOTF01000003.1"/>
</dbReference>
<accession>A0A1I4CVH8</accession>
<dbReference type="InterPro" id="IPR014550">
    <property type="entry name" value="UCP028704_OpgC"/>
</dbReference>
<feature type="transmembrane region" description="Helical" evidence="2">
    <location>
        <begin position="109"/>
        <end position="131"/>
    </location>
</feature>
<feature type="transmembrane region" description="Helical" evidence="2">
    <location>
        <begin position="193"/>
        <end position="213"/>
    </location>
</feature>
<feature type="transmembrane region" description="Helical" evidence="2">
    <location>
        <begin position="143"/>
        <end position="162"/>
    </location>
</feature>
<feature type="transmembrane region" description="Helical" evidence="2">
    <location>
        <begin position="168"/>
        <end position="186"/>
    </location>
</feature>
<evidence type="ECO:0000256" key="1">
    <source>
        <dbReference type="SAM" id="MobiDB-lite"/>
    </source>
</evidence>
<dbReference type="Proteomes" id="UP000199550">
    <property type="component" value="Unassembled WGS sequence"/>
</dbReference>
<proteinExistence type="predicted"/>
<feature type="region of interest" description="Disordered" evidence="1">
    <location>
        <begin position="1"/>
        <end position="26"/>
    </location>
</feature>
<keyword evidence="2" id="KW-0472">Membrane</keyword>
<keyword evidence="2" id="KW-0812">Transmembrane</keyword>
<evidence type="ECO:0000256" key="2">
    <source>
        <dbReference type="SAM" id="Phobius"/>
    </source>
</evidence>
<feature type="transmembrane region" description="Helical" evidence="2">
    <location>
        <begin position="306"/>
        <end position="327"/>
    </location>
</feature>
<protein>
    <recommendedName>
        <fullName evidence="5">OpgC protein</fullName>
    </recommendedName>
</protein>
<keyword evidence="2" id="KW-1133">Transmembrane helix</keyword>
<feature type="transmembrane region" description="Helical" evidence="2">
    <location>
        <begin position="67"/>
        <end position="89"/>
    </location>
</feature>
<keyword evidence="4" id="KW-1185">Reference proteome</keyword>
<gene>
    <name evidence="3" type="ORF">SAMN04488004_10319</name>
</gene>